<evidence type="ECO:0000256" key="2">
    <source>
        <dbReference type="ARBA" id="ARBA00022630"/>
    </source>
</evidence>
<dbReference type="Gene3D" id="3.30.70.2450">
    <property type="match status" value="1"/>
</dbReference>
<dbReference type="PANTHER" id="PTHR43004">
    <property type="entry name" value="TRK SYSTEM POTASSIUM UPTAKE PROTEIN"/>
    <property type="match status" value="1"/>
</dbReference>
<dbReference type="GO" id="GO:0016709">
    <property type="term" value="F:oxidoreductase activity, acting on paired donors, with incorporation or reduction of molecular oxygen, NAD(P)H as one donor, and incorporation of one atom of oxygen"/>
    <property type="evidence" value="ECO:0007669"/>
    <property type="project" value="UniProtKB-ARBA"/>
</dbReference>
<keyword evidence="5" id="KW-0812">Transmembrane</keyword>
<dbReference type="Pfam" id="PF01494">
    <property type="entry name" value="FAD_binding_3"/>
    <property type="match status" value="1"/>
</dbReference>
<dbReference type="AlphaFoldDB" id="A0A0G4P326"/>
<name>A0A0G4P326_PENC3</name>
<dbReference type="PANTHER" id="PTHR43004:SF19">
    <property type="entry name" value="BINDING MONOOXYGENASE, PUTATIVE (JCVI)-RELATED"/>
    <property type="match status" value="1"/>
</dbReference>
<reference evidence="7 8" key="1">
    <citation type="journal article" date="2014" name="Nat. Commun.">
        <title>Multiple recent horizontal transfers of a large genomic region in cheese making fungi.</title>
        <authorList>
            <person name="Cheeseman K."/>
            <person name="Ropars J."/>
            <person name="Renault P."/>
            <person name="Dupont J."/>
            <person name="Gouzy J."/>
            <person name="Branca A."/>
            <person name="Abraham A.L."/>
            <person name="Ceppi M."/>
            <person name="Conseiller E."/>
            <person name="Debuchy R."/>
            <person name="Malagnac F."/>
            <person name="Goarin A."/>
            <person name="Silar P."/>
            <person name="Lacoste S."/>
            <person name="Sallet E."/>
            <person name="Bensimon A."/>
            <person name="Giraud T."/>
            <person name="Brygoo Y."/>
        </authorList>
    </citation>
    <scope>NUCLEOTIDE SEQUENCE [LARGE SCALE GENOMIC DNA]</scope>
    <source>
        <strain evidence="8">FM 013</strain>
    </source>
</reference>
<evidence type="ECO:0000256" key="3">
    <source>
        <dbReference type="ARBA" id="ARBA00022827"/>
    </source>
</evidence>
<protein>
    <submittedName>
        <fullName evidence="7">Aromatic-ring hydroxylase-like</fullName>
    </submittedName>
</protein>
<dbReference type="InterPro" id="IPR050641">
    <property type="entry name" value="RIFMO-like"/>
</dbReference>
<proteinExistence type="predicted"/>
<gene>
    <name evidence="7" type="ORF">PCAMFM013_S004g000672</name>
</gene>
<dbReference type="STRING" id="1429867.A0A0G4P326"/>
<accession>A0A0G4P326</accession>
<dbReference type="Gene3D" id="3.50.50.60">
    <property type="entry name" value="FAD/NAD(P)-binding domain"/>
    <property type="match status" value="1"/>
</dbReference>
<dbReference type="PRINTS" id="PR00420">
    <property type="entry name" value="RNGMNOXGNASE"/>
</dbReference>
<dbReference type="InterPro" id="IPR002938">
    <property type="entry name" value="FAD-bd"/>
</dbReference>
<dbReference type="Proteomes" id="UP000053732">
    <property type="component" value="Unassembled WGS sequence"/>
</dbReference>
<keyword evidence="8" id="KW-1185">Reference proteome</keyword>
<keyword evidence="5" id="KW-1133">Transmembrane helix</keyword>
<keyword evidence="2" id="KW-0285">Flavoprotein</keyword>
<evidence type="ECO:0000313" key="7">
    <source>
        <dbReference type="EMBL" id="CRL20731.1"/>
    </source>
</evidence>
<dbReference type="GO" id="GO:0071949">
    <property type="term" value="F:FAD binding"/>
    <property type="evidence" value="ECO:0007669"/>
    <property type="project" value="InterPro"/>
</dbReference>
<keyword evidence="4" id="KW-0560">Oxidoreductase</keyword>
<sequence>MRPKTDVLIVGAGPTGLVLALWLHHQGVNVHIFDQAAGPAKSSRAIVVHARIVELYRQLGLTEDLLALGFKLPASNLWVEAEHKAHISLRDFGRELTPYPFMLNIPQDDHERMLEKRLNDIGIHVARGSKLQGFVDHGSSITATLFRESDQTSTTHEASYIVGCDGAHSAVRHGIGAKFEGETYKPLFYIADVEGKSDKHFNGEGHVAFANDTFTLVLPYNNTGHARLVGITIPDNDDDDNGESPEPEHQITFDDIRPQIVQGMDIDITNVNWFSTYRCHHRVADKFRSNRAFLVGDAAHIHSPVGGQGMNTGIMDSVNLAWKLATVLKTNMTEEAKYQLLDSYESERRAFAMMIVKSTDMGFATLTSKGFFPHILRNWLIPYLVPLLLKFDFARTKIFRGASQLVCNYRGSSLSRIGEGTVQPGDRPPWVEINEVDNFSTLREVCWQLHIYGESVPELEKWAREMNAKVFTFHWHDQYGKVGLVKNAVYLLRPDQYIAGIFEGPSAKAGLDEYFATRGLFPHAATCIYHLSRFPVNFPFKVRNVADSGSSKIMLYFKG</sequence>
<evidence type="ECO:0000259" key="6">
    <source>
        <dbReference type="Pfam" id="PF01494"/>
    </source>
</evidence>
<keyword evidence="5" id="KW-0472">Membrane</keyword>
<feature type="transmembrane region" description="Helical" evidence="5">
    <location>
        <begin position="7"/>
        <end position="25"/>
    </location>
</feature>
<comment type="cofactor">
    <cofactor evidence="1">
        <name>FAD</name>
        <dbReference type="ChEBI" id="CHEBI:57692"/>
    </cofactor>
</comment>
<dbReference type="SUPFAM" id="SSF51905">
    <property type="entry name" value="FAD/NAD(P)-binding domain"/>
    <property type="match status" value="1"/>
</dbReference>
<evidence type="ECO:0000256" key="1">
    <source>
        <dbReference type="ARBA" id="ARBA00001974"/>
    </source>
</evidence>
<dbReference type="EMBL" id="HG793137">
    <property type="protein sequence ID" value="CRL20731.1"/>
    <property type="molecule type" value="Genomic_DNA"/>
</dbReference>
<feature type="domain" description="FAD-binding" evidence="6">
    <location>
        <begin position="4"/>
        <end position="358"/>
    </location>
</feature>
<evidence type="ECO:0000256" key="4">
    <source>
        <dbReference type="ARBA" id="ARBA00023002"/>
    </source>
</evidence>
<evidence type="ECO:0000256" key="5">
    <source>
        <dbReference type="SAM" id="Phobius"/>
    </source>
</evidence>
<evidence type="ECO:0000313" key="8">
    <source>
        <dbReference type="Proteomes" id="UP000053732"/>
    </source>
</evidence>
<dbReference type="InterPro" id="IPR036188">
    <property type="entry name" value="FAD/NAD-bd_sf"/>
</dbReference>
<organism evidence="7 8">
    <name type="scientific">Penicillium camemberti (strain FM 013)</name>
    <dbReference type="NCBI Taxonomy" id="1429867"/>
    <lineage>
        <taxon>Eukaryota</taxon>
        <taxon>Fungi</taxon>
        <taxon>Dikarya</taxon>
        <taxon>Ascomycota</taxon>
        <taxon>Pezizomycotina</taxon>
        <taxon>Eurotiomycetes</taxon>
        <taxon>Eurotiomycetidae</taxon>
        <taxon>Eurotiales</taxon>
        <taxon>Aspergillaceae</taxon>
        <taxon>Penicillium</taxon>
    </lineage>
</organism>
<keyword evidence="3" id="KW-0274">FAD</keyword>